<organism evidence="3 4">
    <name type="scientific">Candidatus Staskawiczbacteria bacterium RIFOXYC1_FULL_38_18</name>
    <dbReference type="NCBI Taxonomy" id="1802229"/>
    <lineage>
        <taxon>Bacteria</taxon>
        <taxon>Candidatus Staskawicziibacteriota</taxon>
    </lineage>
</organism>
<dbReference type="PANTHER" id="PTHR43000">
    <property type="entry name" value="DTDP-D-GLUCOSE 4,6-DEHYDRATASE-RELATED"/>
    <property type="match status" value="1"/>
</dbReference>
<dbReference type="STRING" id="1802229.A2401_00250"/>
<dbReference type="EMBL" id="MHPP01000029">
    <property type="protein sequence ID" value="OGZ83753.1"/>
    <property type="molecule type" value="Genomic_DNA"/>
</dbReference>
<protein>
    <recommendedName>
        <fullName evidence="2">NAD-dependent epimerase/dehydratase domain-containing protein</fullName>
    </recommendedName>
</protein>
<reference evidence="3 4" key="1">
    <citation type="journal article" date="2016" name="Nat. Commun.">
        <title>Thousands of microbial genomes shed light on interconnected biogeochemical processes in an aquifer system.</title>
        <authorList>
            <person name="Anantharaman K."/>
            <person name="Brown C.T."/>
            <person name="Hug L.A."/>
            <person name="Sharon I."/>
            <person name="Castelle C.J."/>
            <person name="Probst A.J."/>
            <person name="Thomas B.C."/>
            <person name="Singh A."/>
            <person name="Wilkins M.J."/>
            <person name="Karaoz U."/>
            <person name="Brodie E.L."/>
            <person name="Williams K.H."/>
            <person name="Hubbard S.S."/>
            <person name="Banfield J.F."/>
        </authorList>
    </citation>
    <scope>NUCLEOTIDE SEQUENCE [LARGE SCALE GENOMIC DNA]</scope>
</reference>
<feature type="domain" description="NAD-dependent epimerase/dehydratase" evidence="2">
    <location>
        <begin position="6"/>
        <end position="293"/>
    </location>
</feature>
<evidence type="ECO:0000259" key="2">
    <source>
        <dbReference type="Pfam" id="PF01370"/>
    </source>
</evidence>
<dbReference type="Pfam" id="PF01370">
    <property type="entry name" value="Epimerase"/>
    <property type="match status" value="1"/>
</dbReference>
<evidence type="ECO:0000256" key="1">
    <source>
        <dbReference type="ARBA" id="ARBA00007637"/>
    </source>
</evidence>
<dbReference type="InterPro" id="IPR001509">
    <property type="entry name" value="Epimerase_deHydtase"/>
</dbReference>
<dbReference type="Gene3D" id="3.90.25.10">
    <property type="entry name" value="UDP-galactose 4-epimerase, domain 1"/>
    <property type="match status" value="1"/>
</dbReference>
<gene>
    <name evidence="3" type="ORF">A2401_00250</name>
</gene>
<dbReference type="Gene3D" id="3.40.50.720">
    <property type="entry name" value="NAD(P)-binding Rossmann-like Domain"/>
    <property type="match status" value="1"/>
</dbReference>
<sequence>MAKDKIIIFGGDGYLGWTLGLAFANRTNYDIVLADNMIKRQWEKEVGAKSLVPFQTPLKRIKEYGRIFGKNNLSFEKIDLLDYELVVKIIRKHNPAIIINAAQQPSAPFSMMNAQNAVATFSNNIAGHINVAWAIAETNKNIKYIKLGSAGCYSGIDTDYIPLGKVNFNFSSKGRARKIKKSWLPMYATDFYHQSKISDFLINELISDAWKLRVVTTQQSTIFGATIDENFAEDRRILSARFNYDAVFGTVINRFVCQINMGWPLTIYGDGSQKTGIISLSDTVDNFINIAEKNLVPGIHEVVHNFTLRPSINEIANMIVAKEGTISISHIENPRKEMKGSLKREVEVHKAIKGSHKNKDKKIKSELFKLGEFVGRYKNNIDAAVIMPKILWEKNQDLIKEKSLKEKYSLIMQQSAQ</sequence>
<name>A0A1G2J9V2_9BACT</name>
<dbReference type="AlphaFoldDB" id="A0A1G2J9V2"/>
<comment type="caution">
    <text evidence="3">The sequence shown here is derived from an EMBL/GenBank/DDBJ whole genome shotgun (WGS) entry which is preliminary data.</text>
</comment>
<comment type="similarity">
    <text evidence="1">Belongs to the NAD(P)-dependent epimerase/dehydratase family.</text>
</comment>
<dbReference type="SUPFAM" id="SSF51735">
    <property type="entry name" value="NAD(P)-binding Rossmann-fold domains"/>
    <property type="match status" value="1"/>
</dbReference>
<evidence type="ECO:0000313" key="3">
    <source>
        <dbReference type="EMBL" id="OGZ83753.1"/>
    </source>
</evidence>
<accession>A0A1G2J9V2</accession>
<dbReference type="Proteomes" id="UP000177751">
    <property type="component" value="Unassembled WGS sequence"/>
</dbReference>
<evidence type="ECO:0000313" key="4">
    <source>
        <dbReference type="Proteomes" id="UP000177751"/>
    </source>
</evidence>
<proteinExistence type="inferred from homology"/>
<dbReference type="InterPro" id="IPR036291">
    <property type="entry name" value="NAD(P)-bd_dom_sf"/>
</dbReference>